<protein>
    <submittedName>
        <fullName evidence="1">Uncharacterized protein</fullName>
    </submittedName>
</protein>
<evidence type="ECO:0000313" key="1">
    <source>
        <dbReference type="EMBL" id="GBP53039.1"/>
    </source>
</evidence>
<dbReference type="EMBL" id="BGZK01000615">
    <property type="protein sequence ID" value="GBP53039.1"/>
    <property type="molecule type" value="Genomic_DNA"/>
</dbReference>
<organism evidence="1 2">
    <name type="scientific">Eumeta variegata</name>
    <name type="common">Bagworm moth</name>
    <name type="synonym">Eumeta japonica</name>
    <dbReference type="NCBI Taxonomy" id="151549"/>
    <lineage>
        <taxon>Eukaryota</taxon>
        <taxon>Metazoa</taxon>
        <taxon>Ecdysozoa</taxon>
        <taxon>Arthropoda</taxon>
        <taxon>Hexapoda</taxon>
        <taxon>Insecta</taxon>
        <taxon>Pterygota</taxon>
        <taxon>Neoptera</taxon>
        <taxon>Endopterygota</taxon>
        <taxon>Lepidoptera</taxon>
        <taxon>Glossata</taxon>
        <taxon>Ditrysia</taxon>
        <taxon>Tineoidea</taxon>
        <taxon>Psychidae</taxon>
        <taxon>Oiketicinae</taxon>
        <taxon>Eumeta</taxon>
    </lineage>
</organism>
<dbReference type="PANTHER" id="PTHR46114:SF1">
    <property type="entry name" value="ZAD DOMAIN-CONTAINING PROTEIN"/>
    <property type="match status" value="1"/>
</dbReference>
<proteinExistence type="predicted"/>
<dbReference type="OrthoDB" id="6622005at2759"/>
<keyword evidence="2" id="KW-1185">Reference proteome</keyword>
<name>A0A4C1WRU5_EUMVA</name>
<comment type="caution">
    <text evidence="1">The sequence shown here is derived from an EMBL/GenBank/DDBJ whole genome shotgun (WGS) entry which is preliminary data.</text>
</comment>
<dbReference type="Proteomes" id="UP000299102">
    <property type="component" value="Unassembled WGS sequence"/>
</dbReference>
<evidence type="ECO:0000313" key="2">
    <source>
        <dbReference type="Proteomes" id="UP000299102"/>
    </source>
</evidence>
<reference evidence="1 2" key="1">
    <citation type="journal article" date="2019" name="Commun. Biol.">
        <title>The bagworm genome reveals a unique fibroin gene that provides high tensile strength.</title>
        <authorList>
            <person name="Kono N."/>
            <person name="Nakamura H."/>
            <person name="Ohtoshi R."/>
            <person name="Tomita M."/>
            <person name="Numata K."/>
            <person name="Arakawa K."/>
        </authorList>
    </citation>
    <scope>NUCLEOTIDE SEQUENCE [LARGE SCALE GENOMIC DNA]</scope>
</reference>
<accession>A0A4C1WRU5</accession>
<dbReference type="PANTHER" id="PTHR46114">
    <property type="entry name" value="APPLE DOMAIN-CONTAINING PROTEIN"/>
    <property type="match status" value="1"/>
</dbReference>
<dbReference type="AlphaFoldDB" id="A0A4C1WRU5"/>
<gene>
    <name evidence="1" type="ORF">EVAR_43324_1</name>
</gene>
<sequence>MVAYDRRIETRVSRHMFNAYLARGTTVSPDNSTRTQARILARTHTRTYAHTDAYVHDASDGYIQHIEQLLIHFQQLGCSMSIKLHYLRSHLDCFPDNLGDLSEEQGECIHQDIYTMEDISRILERKYDG</sequence>